<reference evidence="1" key="1">
    <citation type="submission" date="2025-05" db="UniProtKB">
        <authorList>
            <consortium name="Ensembl"/>
        </authorList>
    </citation>
    <scope>IDENTIFICATION</scope>
</reference>
<dbReference type="Ensembl" id="ENSSSCT00030062771.1">
    <property type="protein sequence ID" value="ENSSSCP00030028700.1"/>
    <property type="gene ID" value="ENSSSCG00030045011.1"/>
</dbReference>
<dbReference type="Ensembl" id="ENSSSCT00035089715.1">
    <property type="protein sequence ID" value="ENSSSCP00035037530.1"/>
    <property type="gene ID" value="ENSSSCG00035066586.1"/>
</dbReference>
<protein>
    <submittedName>
        <fullName evidence="1">Uncharacterized protein</fullName>
    </submittedName>
</protein>
<sequence>MQIKTTTRYHLTPVRMAIINKSTNNKCWRGCREKGTLLHCWRECKLVQSLWRTVRRYLRKLYIELPYDPAIPLLGIYLDKTSLEKDTCTCMFTAALFTIVKTWN</sequence>
<dbReference type="Proteomes" id="UP000694722">
    <property type="component" value="Unplaced"/>
</dbReference>
<evidence type="ECO:0000313" key="1">
    <source>
        <dbReference type="Ensembl" id="ENSSSCP00030028700.1"/>
    </source>
</evidence>
<dbReference type="Proteomes" id="UP000694570">
    <property type="component" value="Unplaced"/>
</dbReference>
<organism evidence="1 2">
    <name type="scientific">Sus scrofa</name>
    <name type="common">Pig</name>
    <dbReference type="NCBI Taxonomy" id="9823"/>
    <lineage>
        <taxon>Eukaryota</taxon>
        <taxon>Metazoa</taxon>
        <taxon>Chordata</taxon>
        <taxon>Craniata</taxon>
        <taxon>Vertebrata</taxon>
        <taxon>Euteleostomi</taxon>
        <taxon>Mammalia</taxon>
        <taxon>Eutheria</taxon>
        <taxon>Laurasiatheria</taxon>
        <taxon>Artiodactyla</taxon>
        <taxon>Suina</taxon>
        <taxon>Suidae</taxon>
        <taxon>Sus</taxon>
    </lineage>
</organism>
<evidence type="ECO:0000313" key="2">
    <source>
        <dbReference type="Proteomes" id="UP000694570"/>
    </source>
</evidence>
<dbReference type="Ensembl" id="ENSSSCT00040103781.1">
    <property type="protein sequence ID" value="ENSSSCP00040047148.1"/>
    <property type="gene ID" value="ENSSSCG00040074946.1"/>
</dbReference>
<dbReference type="Proteomes" id="UP000694720">
    <property type="component" value="Unplaced"/>
</dbReference>
<proteinExistence type="predicted"/>
<dbReference type="Ensembl" id="ENSSSCT00065030523.1">
    <property type="protein sequence ID" value="ENSSSCP00065012480.1"/>
    <property type="gene ID" value="ENSSSCG00065022945.1"/>
</dbReference>
<dbReference type="AlphaFoldDB" id="A0A8D0WZN5"/>
<accession>A0A8D0WZN5</accession>
<dbReference type="Proteomes" id="UP000694725">
    <property type="component" value="Unplaced"/>
</dbReference>
<name>A0A8D0WZN5_PIG</name>